<dbReference type="RefSeq" id="WP_036604468.1">
    <property type="nucleotide sequence ID" value="NZ_CP076607.1"/>
</dbReference>
<dbReference type="NCBIfam" id="TIGR02492">
    <property type="entry name" value="flgK_ends"/>
    <property type="match status" value="1"/>
</dbReference>
<evidence type="ECO:0000313" key="12">
    <source>
        <dbReference type="EMBL" id="SEN64319.1"/>
    </source>
</evidence>
<keyword evidence="14" id="KW-1185">Reference proteome</keyword>
<proteinExistence type="inferred from homology"/>
<dbReference type="AlphaFoldDB" id="A0A1H8I7A3"/>
<evidence type="ECO:0000256" key="4">
    <source>
        <dbReference type="ARBA" id="ARBA00016244"/>
    </source>
</evidence>
<dbReference type="GO" id="GO:0005198">
    <property type="term" value="F:structural molecule activity"/>
    <property type="evidence" value="ECO:0007669"/>
    <property type="project" value="UniProtKB-UniRule"/>
</dbReference>
<feature type="domain" description="Flagellar basal body rod protein N-terminal" evidence="8">
    <location>
        <begin position="8"/>
        <end position="38"/>
    </location>
</feature>
<evidence type="ECO:0000256" key="1">
    <source>
        <dbReference type="ARBA" id="ARBA00004365"/>
    </source>
</evidence>
<dbReference type="Proteomes" id="UP000683429">
    <property type="component" value="Chromosome"/>
</dbReference>
<name>A0A1H8I7A3_9BACL</name>
<keyword evidence="6 7" id="KW-0975">Bacterial flagellum</keyword>
<dbReference type="Pfam" id="PF06429">
    <property type="entry name" value="Flg_bbr_C"/>
    <property type="match status" value="1"/>
</dbReference>
<dbReference type="PANTHER" id="PTHR30033:SF1">
    <property type="entry name" value="FLAGELLAR HOOK-ASSOCIATED PROTEIN 1"/>
    <property type="match status" value="1"/>
</dbReference>
<keyword evidence="5 7" id="KW-0964">Secreted</keyword>
<keyword evidence="12" id="KW-0969">Cilium</keyword>
<dbReference type="SUPFAM" id="SSF64518">
    <property type="entry name" value="Phase 1 flagellin"/>
    <property type="match status" value="1"/>
</dbReference>
<evidence type="ECO:0000313" key="13">
    <source>
        <dbReference type="Proteomes" id="UP000198809"/>
    </source>
</evidence>
<dbReference type="Pfam" id="PF22638">
    <property type="entry name" value="FlgK_D1"/>
    <property type="match status" value="1"/>
</dbReference>
<dbReference type="InterPro" id="IPR010930">
    <property type="entry name" value="Flg_bb/hook_C_dom"/>
</dbReference>
<dbReference type="Proteomes" id="UP000198809">
    <property type="component" value="Unassembled WGS sequence"/>
</dbReference>
<dbReference type="EMBL" id="FODH01000002">
    <property type="protein sequence ID" value="SEN64319.1"/>
    <property type="molecule type" value="Genomic_DNA"/>
</dbReference>
<comment type="similarity">
    <text evidence="3 7">Belongs to the flagella basal body rod proteins family.</text>
</comment>
<dbReference type="GO" id="GO:0044780">
    <property type="term" value="P:bacterial-type flagellum assembly"/>
    <property type="evidence" value="ECO:0007669"/>
    <property type="project" value="InterPro"/>
</dbReference>
<dbReference type="InterPro" id="IPR002371">
    <property type="entry name" value="FlgK"/>
</dbReference>
<evidence type="ECO:0000259" key="10">
    <source>
        <dbReference type="Pfam" id="PF22638"/>
    </source>
</evidence>
<comment type="subcellular location">
    <subcellularLocation>
        <location evidence="1 7">Bacterial flagellum</location>
    </subcellularLocation>
    <subcellularLocation>
        <location evidence="2 7">Secreted</location>
    </subcellularLocation>
</comment>
<keyword evidence="12" id="KW-0966">Cell projection</keyword>
<evidence type="ECO:0000256" key="2">
    <source>
        <dbReference type="ARBA" id="ARBA00004613"/>
    </source>
</evidence>
<evidence type="ECO:0000256" key="7">
    <source>
        <dbReference type="RuleBase" id="RU362065"/>
    </source>
</evidence>
<dbReference type="InterPro" id="IPR001444">
    <property type="entry name" value="Flag_bb_rod_N"/>
</dbReference>
<feature type="domain" description="Flagellar hook-associated protein FlgK helical" evidence="10">
    <location>
        <begin position="102"/>
        <end position="298"/>
    </location>
</feature>
<evidence type="ECO:0000259" key="9">
    <source>
        <dbReference type="Pfam" id="PF06429"/>
    </source>
</evidence>
<evidence type="ECO:0000256" key="6">
    <source>
        <dbReference type="ARBA" id="ARBA00023143"/>
    </source>
</evidence>
<dbReference type="GO" id="GO:0009424">
    <property type="term" value="C:bacterial-type flagellum hook"/>
    <property type="evidence" value="ECO:0007669"/>
    <property type="project" value="UniProtKB-UniRule"/>
</dbReference>
<accession>A0A1H8I7A3</accession>
<evidence type="ECO:0000313" key="11">
    <source>
        <dbReference type="EMBL" id="QWU15872.1"/>
    </source>
</evidence>
<evidence type="ECO:0000259" key="8">
    <source>
        <dbReference type="Pfam" id="PF00460"/>
    </source>
</evidence>
<dbReference type="PANTHER" id="PTHR30033">
    <property type="entry name" value="FLAGELLAR HOOK-ASSOCIATED PROTEIN 1"/>
    <property type="match status" value="1"/>
</dbReference>
<sequence>MTSTFHSIETARRSLFTQTAALNTTGHNIANANTEGYTRQRVNMKAASPIEAYGLTNSTVPGQLGTGVEFTSIERIREMFLDEQYRGENAAHGNWSIQSDTLDKLEAIVNEPSDTGIRTVLDNFWKSWSDLSKNPEDPTARKIVVQTAQSLTDAMNYMSTQLSNLDSDLNENIATKAQEIQTHLNAITDLNRSIAKIEGMGDRANDLRDQRDLLTDKLSKIVNITVVETDAGYNISLGTRALVQGAANPAAVNSAFLNDAYTSGDLRAGEAYGMILSSRNYVADYKKQLDDMAGTIANGNVEITLPSGSNLPEGTVLTNDAEIKQADGTVVTLAAGQAMPKGAALYEDVKTLVKGLNGLHQLGYAMDGSSGRSFFTASDGSSTITAGNIKLNADIVADVSLFATSLRTSLDTAGNPQVIKGNNTLALLMSNLKDNSTFTTSDGSKSGTVGSYLSSMVGQLGIQSQEAARQTDNADYLVEQVNSRRQSVSGVSLDEEMSNMLVFQHAYSAAARFMTTYDEMLDKLINSTGTVGR</sequence>
<dbReference type="Pfam" id="PF00460">
    <property type="entry name" value="Flg_bb_rod"/>
    <property type="match status" value="1"/>
</dbReference>
<gene>
    <name evidence="7 11" type="primary">flgK</name>
    <name evidence="11" type="ORF">KP014_00880</name>
    <name evidence="12" type="ORF">SAMN04487895_10296</name>
</gene>
<feature type="domain" description="Flagellar basal-body/hook protein C-terminal" evidence="9">
    <location>
        <begin position="487"/>
        <end position="526"/>
    </location>
</feature>
<dbReference type="InterPro" id="IPR053927">
    <property type="entry name" value="FlgK_helical"/>
</dbReference>
<dbReference type="OrthoDB" id="9802553at2"/>
<dbReference type="PRINTS" id="PR01005">
    <property type="entry name" value="FLGHOOKAP1"/>
</dbReference>
<evidence type="ECO:0000256" key="3">
    <source>
        <dbReference type="ARBA" id="ARBA00009677"/>
    </source>
</evidence>
<keyword evidence="12" id="KW-0282">Flagellum</keyword>
<evidence type="ECO:0000313" key="14">
    <source>
        <dbReference type="Proteomes" id="UP000683429"/>
    </source>
</evidence>
<dbReference type="EMBL" id="CP076607">
    <property type="protein sequence ID" value="QWU15872.1"/>
    <property type="molecule type" value="Genomic_DNA"/>
</dbReference>
<organism evidence="12 13">
    <name type="scientific">Paenibacillus sophorae</name>
    <dbReference type="NCBI Taxonomy" id="1333845"/>
    <lineage>
        <taxon>Bacteria</taxon>
        <taxon>Bacillati</taxon>
        <taxon>Bacillota</taxon>
        <taxon>Bacilli</taxon>
        <taxon>Bacillales</taxon>
        <taxon>Paenibacillaceae</taxon>
        <taxon>Paenibacillus</taxon>
    </lineage>
</organism>
<dbReference type="GO" id="GO:0005576">
    <property type="term" value="C:extracellular region"/>
    <property type="evidence" value="ECO:0007669"/>
    <property type="project" value="UniProtKB-SubCell"/>
</dbReference>
<evidence type="ECO:0000256" key="5">
    <source>
        <dbReference type="ARBA" id="ARBA00022525"/>
    </source>
</evidence>
<dbReference type="STRING" id="1333845.SAMN04487895_10296"/>
<protein>
    <recommendedName>
        <fullName evidence="4 7">Flagellar hook-associated protein 1</fullName>
        <shortName evidence="7">HAP1</shortName>
    </recommendedName>
</protein>
<reference evidence="11 14" key="2">
    <citation type="submission" date="2021-06" db="EMBL/GenBank/DDBJ databases">
        <title>Whole genome sequence of Paenibacillus sophorae DSM23020 for comparative genomics.</title>
        <authorList>
            <person name="Kim M.-J."/>
            <person name="Lee G."/>
            <person name="Shin J.-H."/>
        </authorList>
    </citation>
    <scope>NUCLEOTIDE SEQUENCE [LARGE SCALE GENOMIC DNA]</scope>
    <source>
        <strain evidence="11 14">DSM 23020</strain>
    </source>
</reference>
<reference evidence="12 13" key="1">
    <citation type="submission" date="2016-10" db="EMBL/GenBank/DDBJ databases">
        <authorList>
            <person name="de Groot N.N."/>
        </authorList>
    </citation>
    <scope>NUCLEOTIDE SEQUENCE [LARGE SCALE GENOMIC DNA]</scope>
    <source>
        <strain evidence="12 13">CGMCC 1.10238</strain>
    </source>
</reference>